<accession>A0A8T0AKD0</accession>
<dbReference type="InterPro" id="IPR026715">
    <property type="entry name" value="SPATC1"/>
</dbReference>
<reference evidence="3" key="1">
    <citation type="submission" date="2020-08" db="EMBL/GenBank/DDBJ databases">
        <title>Chromosome-level assembly of Southern catfish (Silurus meridionalis) provides insights into visual adaptation to the nocturnal and benthic lifestyles.</title>
        <authorList>
            <person name="Zhang Y."/>
            <person name="Wang D."/>
            <person name="Peng Z."/>
        </authorList>
    </citation>
    <scope>NUCLEOTIDE SEQUENCE</scope>
    <source>
        <strain evidence="3">SWU-2019-XX</strain>
        <tissue evidence="3">Muscle</tissue>
    </source>
</reference>
<name>A0A8T0AKD0_SILME</name>
<dbReference type="GO" id="GO:0005813">
    <property type="term" value="C:centrosome"/>
    <property type="evidence" value="ECO:0007669"/>
    <property type="project" value="TreeGrafter"/>
</dbReference>
<dbReference type="PANTHER" id="PTHR22192">
    <property type="entry name" value="SPERIOLIN"/>
    <property type="match status" value="1"/>
</dbReference>
<sequence length="269" mass="30611">MMAEHQLNASLMIENEKLRCEVEDLKTLQSVVKENLELRSRLDSFSFTNQTLMEKSEMNAGKKPSFQYGDSVLEESSFRAGLITPHHTSSPLKSTQRRSAHPDTLSSVTFSSCNALEGPERLLGEIAFQLERRILSHVFYKQTRLYGFTVQNLQDKILQVSTHPLTGQVDKSYRSELTERYIDIMDRLATLGYNMSLHPPFSEFIINTYGILKNRPDTHTAQENDYNNLVVLQGVMVETAPSALLKDLLVLLSCLCYLSEKDGKSLILW</sequence>
<dbReference type="OrthoDB" id="6114770at2759"/>
<keyword evidence="4" id="KW-1185">Reference proteome</keyword>
<comment type="caution">
    <text evidence="3">The sequence shown here is derived from an EMBL/GenBank/DDBJ whole genome shotgun (WGS) entry which is preliminary data.</text>
</comment>
<dbReference type="PANTHER" id="PTHR22192:SF17">
    <property type="entry name" value="SPERIOLIN-LIKE PROTEIN"/>
    <property type="match status" value="1"/>
</dbReference>
<dbReference type="EMBL" id="JABFDY010000021">
    <property type="protein sequence ID" value="KAF7692073.1"/>
    <property type="molecule type" value="Genomic_DNA"/>
</dbReference>
<proteinExistence type="predicted"/>
<dbReference type="AlphaFoldDB" id="A0A8T0AKD0"/>
<organism evidence="3 4">
    <name type="scientific">Silurus meridionalis</name>
    <name type="common">Southern catfish</name>
    <name type="synonym">Silurus soldatovi meridionalis</name>
    <dbReference type="NCBI Taxonomy" id="175797"/>
    <lineage>
        <taxon>Eukaryota</taxon>
        <taxon>Metazoa</taxon>
        <taxon>Chordata</taxon>
        <taxon>Craniata</taxon>
        <taxon>Vertebrata</taxon>
        <taxon>Euteleostomi</taxon>
        <taxon>Actinopterygii</taxon>
        <taxon>Neopterygii</taxon>
        <taxon>Teleostei</taxon>
        <taxon>Ostariophysi</taxon>
        <taxon>Siluriformes</taxon>
        <taxon>Siluridae</taxon>
        <taxon>Silurus</taxon>
    </lineage>
</organism>
<evidence type="ECO:0000313" key="3">
    <source>
        <dbReference type="EMBL" id="KAF7692073.1"/>
    </source>
</evidence>
<evidence type="ECO:0000259" key="2">
    <source>
        <dbReference type="Pfam" id="PF15059"/>
    </source>
</evidence>
<dbReference type="InterPro" id="IPR029384">
    <property type="entry name" value="Speriolin_C"/>
</dbReference>
<dbReference type="Pfam" id="PF15059">
    <property type="entry name" value="Speriolin_C"/>
    <property type="match status" value="1"/>
</dbReference>
<evidence type="ECO:0000256" key="1">
    <source>
        <dbReference type="SAM" id="MobiDB-lite"/>
    </source>
</evidence>
<feature type="region of interest" description="Disordered" evidence="1">
    <location>
        <begin position="84"/>
        <end position="104"/>
    </location>
</feature>
<dbReference type="Proteomes" id="UP000606274">
    <property type="component" value="Unassembled WGS sequence"/>
</dbReference>
<feature type="domain" description="Speriolin C-terminal" evidence="2">
    <location>
        <begin position="122"/>
        <end position="269"/>
    </location>
</feature>
<evidence type="ECO:0000313" key="4">
    <source>
        <dbReference type="Proteomes" id="UP000606274"/>
    </source>
</evidence>
<gene>
    <name evidence="3" type="ORF">HF521_011040</name>
</gene>
<protein>
    <recommendedName>
        <fullName evidence="2">Speriolin C-terminal domain-containing protein</fullName>
    </recommendedName>
</protein>